<protein>
    <submittedName>
        <fullName evidence="13">TonB-dependent receptor</fullName>
    </submittedName>
</protein>
<keyword evidence="7 8" id="KW-0998">Cell outer membrane</keyword>
<dbReference type="InterPro" id="IPR037066">
    <property type="entry name" value="Plug_dom_sf"/>
</dbReference>
<dbReference type="PROSITE" id="PS52016">
    <property type="entry name" value="TONB_DEPENDENT_REC_3"/>
    <property type="match status" value="1"/>
</dbReference>
<evidence type="ECO:0000256" key="2">
    <source>
        <dbReference type="ARBA" id="ARBA00022448"/>
    </source>
</evidence>
<keyword evidence="10" id="KW-0732">Signal</keyword>
<dbReference type="InterPro" id="IPR012910">
    <property type="entry name" value="Plug_dom"/>
</dbReference>
<gene>
    <name evidence="13" type="ORF">GTC17254_02590</name>
</gene>
<proteinExistence type="inferred from homology"/>
<dbReference type="Pfam" id="PF00593">
    <property type="entry name" value="TonB_dep_Rec_b-barrel"/>
    <property type="match status" value="1"/>
</dbReference>
<dbReference type="AlphaFoldDB" id="A0AB33IVR7"/>
<evidence type="ECO:0000256" key="1">
    <source>
        <dbReference type="ARBA" id="ARBA00004571"/>
    </source>
</evidence>
<dbReference type="SUPFAM" id="SSF49464">
    <property type="entry name" value="Carboxypeptidase regulatory domain-like"/>
    <property type="match status" value="1"/>
</dbReference>
<dbReference type="InterPro" id="IPR008969">
    <property type="entry name" value="CarboxyPept-like_regulatory"/>
</dbReference>
<keyword evidence="4 8" id="KW-0812">Transmembrane</keyword>
<reference evidence="13" key="1">
    <citation type="submission" date="2024-07" db="EMBL/GenBank/DDBJ databases">
        <title>Complete genome sequence of Prevotella sp. YM-2024 GTC17254.</title>
        <authorList>
            <person name="Hayashi M."/>
            <person name="Muto Y."/>
            <person name="Tanaka K."/>
            <person name="Niwa H."/>
        </authorList>
    </citation>
    <scope>NUCLEOTIDE SEQUENCE</scope>
    <source>
        <strain evidence="13">GTC17254</strain>
    </source>
</reference>
<keyword evidence="6 8" id="KW-0472">Membrane</keyword>
<feature type="signal peptide" evidence="10">
    <location>
        <begin position="1"/>
        <end position="22"/>
    </location>
</feature>
<keyword evidence="5 9" id="KW-0798">TonB box</keyword>
<dbReference type="PANTHER" id="PTHR30069:SF57">
    <property type="entry name" value="TONB-DEPENDENT RECEPTOR"/>
    <property type="match status" value="1"/>
</dbReference>
<feature type="chain" id="PRO_5044194029" evidence="10">
    <location>
        <begin position="23"/>
        <end position="784"/>
    </location>
</feature>
<evidence type="ECO:0000256" key="8">
    <source>
        <dbReference type="PROSITE-ProRule" id="PRU01360"/>
    </source>
</evidence>
<dbReference type="PANTHER" id="PTHR30069">
    <property type="entry name" value="TONB-DEPENDENT OUTER MEMBRANE RECEPTOR"/>
    <property type="match status" value="1"/>
</dbReference>
<evidence type="ECO:0000256" key="5">
    <source>
        <dbReference type="ARBA" id="ARBA00023077"/>
    </source>
</evidence>
<dbReference type="InterPro" id="IPR000531">
    <property type="entry name" value="Beta-barrel_TonB"/>
</dbReference>
<evidence type="ECO:0000256" key="6">
    <source>
        <dbReference type="ARBA" id="ARBA00023136"/>
    </source>
</evidence>
<dbReference type="Gene3D" id="2.170.130.10">
    <property type="entry name" value="TonB-dependent receptor, plug domain"/>
    <property type="match status" value="1"/>
</dbReference>
<dbReference type="SUPFAM" id="SSF56935">
    <property type="entry name" value="Porins"/>
    <property type="match status" value="1"/>
</dbReference>
<dbReference type="EMBL" id="AP035786">
    <property type="protein sequence ID" value="BFO72662.1"/>
    <property type="molecule type" value="Genomic_DNA"/>
</dbReference>
<organism evidence="13">
    <name type="scientific">Prevotella sp. GTC17254</name>
    <dbReference type="NCBI Taxonomy" id="3236794"/>
    <lineage>
        <taxon>Bacteria</taxon>
        <taxon>Pseudomonadati</taxon>
        <taxon>Bacteroidota</taxon>
        <taxon>Bacteroidia</taxon>
        <taxon>Bacteroidales</taxon>
        <taxon>Prevotellaceae</taxon>
        <taxon>Prevotella</taxon>
    </lineage>
</organism>
<evidence type="ECO:0000256" key="3">
    <source>
        <dbReference type="ARBA" id="ARBA00022452"/>
    </source>
</evidence>
<keyword evidence="3 8" id="KW-1134">Transmembrane beta strand</keyword>
<keyword evidence="2 8" id="KW-0813">Transport</keyword>
<keyword evidence="13" id="KW-0675">Receptor</keyword>
<comment type="similarity">
    <text evidence="8 9">Belongs to the TonB-dependent receptor family.</text>
</comment>
<evidence type="ECO:0000256" key="7">
    <source>
        <dbReference type="ARBA" id="ARBA00023237"/>
    </source>
</evidence>
<evidence type="ECO:0000256" key="9">
    <source>
        <dbReference type="RuleBase" id="RU003357"/>
    </source>
</evidence>
<accession>A0AB33IVR7</accession>
<evidence type="ECO:0000259" key="11">
    <source>
        <dbReference type="Pfam" id="PF00593"/>
    </source>
</evidence>
<feature type="domain" description="TonB-dependent receptor-like beta-barrel" evidence="11">
    <location>
        <begin position="303"/>
        <end position="748"/>
    </location>
</feature>
<dbReference type="GO" id="GO:0044718">
    <property type="term" value="P:siderophore transmembrane transport"/>
    <property type="evidence" value="ECO:0007669"/>
    <property type="project" value="TreeGrafter"/>
</dbReference>
<feature type="domain" description="TonB-dependent receptor plug" evidence="12">
    <location>
        <begin position="131"/>
        <end position="237"/>
    </location>
</feature>
<dbReference type="Gene3D" id="2.40.170.20">
    <property type="entry name" value="TonB-dependent receptor, beta-barrel domain"/>
    <property type="match status" value="1"/>
</dbReference>
<sequence>MIVKLRLFLFCVLMGFAFSVNAETDTPLGKTDANVYGHVVDRKTREHLPYAHVTVKGTTLETATDATGHYYLKNLPLRLCQIEVTMVGYRTAVMEVMTKQNISSELNFSLEEDAISLDEVVTTANRTQTLKREAPNLVNVIDSKIFRTTNAMCMAQGLNFQPGVRTEDNCQNCGFSQVRINGLDGHYSQILIDSRPVFSSLNGVYGLEQIPASMIERVEVVRGGGSALYGASAIGGTVNVITREPLRNSAEVAHTLTSINGKGGSIENNTTANLSIVSEDGKTGLSAYTQYHYRPGYDHDGDGYTELPNLRNETLGLNAFYKLDAYSKLRLQYHHIGEFRRGGNHLERAPHESNITEQLDHNVNGGNLSYDFISPNAADRVKAYFSFGSTLRKSYYGGIAEGKPEDVETALKAYGRTRDFTYVLGGQYVHSFSRLGFMPAHLTLGGEYHYDGLKDEINGYHHLLEQKVRIYSGYVQNEWRNEAWTLLLGGRLDKHSMIHHAIFSPRVNVRYNPSQAVSLRVGYAGGFRAPQAFDEDLHVGYAGGERVMTRLAANLKEERSHSFSLSADFYHNFGSVQTNFLVEGFYTMLRDVFALRNLEQKDSEGNNLQERYNGSGAKVFGVNLEGKVAMSRWFDIQAGMTLQRSLYDELTEWDEGAPKVKKMLRTPSTYGYFTASLHPARRLTLSLSGNYTGTMLVGHAAHTLEDGKKIAPEAVQTPTFFTLNTKVAYEWPLTTYMKMEVNGGIQNITNAYQRDFDRGWGRDSGYIYGPGQPRCFFAGVKFSY</sequence>
<evidence type="ECO:0000256" key="10">
    <source>
        <dbReference type="SAM" id="SignalP"/>
    </source>
</evidence>
<dbReference type="GO" id="GO:0015344">
    <property type="term" value="F:siderophore uptake transmembrane transporter activity"/>
    <property type="evidence" value="ECO:0007669"/>
    <property type="project" value="TreeGrafter"/>
</dbReference>
<evidence type="ECO:0000256" key="4">
    <source>
        <dbReference type="ARBA" id="ARBA00022692"/>
    </source>
</evidence>
<dbReference type="InterPro" id="IPR039426">
    <property type="entry name" value="TonB-dep_rcpt-like"/>
</dbReference>
<dbReference type="Pfam" id="PF13715">
    <property type="entry name" value="CarbopepD_reg_2"/>
    <property type="match status" value="1"/>
</dbReference>
<comment type="subcellular location">
    <subcellularLocation>
        <location evidence="1 8">Cell outer membrane</location>
        <topology evidence="1 8">Multi-pass membrane protein</topology>
    </subcellularLocation>
</comment>
<dbReference type="GO" id="GO:0009279">
    <property type="term" value="C:cell outer membrane"/>
    <property type="evidence" value="ECO:0007669"/>
    <property type="project" value="UniProtKB-SubCell"/>
</dbReference>
<evidence type="ECO:0000259" key="12">
    <source>
        <dbReference type="Pfam" id="PF07715"/>
    </source>
</evidence>
<dbReference type="Pfam" id="PF07715">
    <property type="entry name" value="Plug"/>
    <property type="match status" value="1"/>
</dbReference>
<name>A0AB33IVR7_9BACT</name>
<dbReference type="Gene3D" id="2.60.40.1120">
    <property type="entry name" value="Carboxypeptidase-like, regulatory domain"/>
    <property type="match status" value="1"/>
</dbReference>
<evidence type="ECO:0000313" key="13">
    <source>
        <dbReference type="EMBL" id="BFO72662.1"/>
    </source>
</evidence>
<dbReference type="InterPro" id="IPR036942">
    <property type="entry name" value="Beta-barrel_TonB_sf"/>
</dbReference>